<sequence length="117" mass="12487">MSGPFKRRPAPFSALWRAITDPALVKVWARVGAGVAMTVAVFVAGYLIALGPWKPEHQARQILYLLILAVGCEVLILVALAAIWRIAVDLHGGRDGIHVTIDQDGPASPGDGQEGRP</sequence>
<evidence type="ECO:0000313" key="3">
    <source>
        <dbReference type="Proteomes" id="UP001549110"/>
    </source>
</evidence>
<keyword evidence="1" id="KW-1133">Transmembrane helix</keyword>
<organism evidence="2 3">
    <name type="scientific">Phenylobacterium koreense</name>
    <dbReference type="NCBI Taxonomy" id="266125"/>
    <lineage>
        <taxon>Bacteria</taxon>
        <taxon>Pseudomonadati</taxon>
        <taxon>Pseudomonadota</taxon>
        <taxon>Alphaproteobacteria</taxon>
        <taxon>Caulobacterales</taxon>
        <taxon>Caulobacteraceae</taxon>
        <taxon>Phenylobacterium</taxon>
    </lineage>
</organism>
<proteinExistence type="predicted"/>
<dbReference type="EMBL" id="JBEPLU010000004">
    <property type="protein sequence ID" value="MET3528546.1"/>
    <property type="molecule type" value="Genomic_DNA"/>
</dbReference>
<name>A0ABV2EPQ9_9CAUL</name>
<feature type="transmembrane region" description="Helical" evidence="1">
    <location>
        <begin position="62"/>
        <end position="84"/>
    </location>
</feature>
<keyword evidence="3" id="KW-1185">Reference proteome</keyword>
<comment type="caution">
    <text evidence="2">The sequence shown here is derived from an EMBL/GenBank/DDBJ whole genome shotgun (WGS) entry which is preliminary data.</text>
</comment>
<reference evidence="2 3" key="1">
    <citation type="submission" date="2024-06" db="EMBL/GenBank/DDBJ databases">
        <title>Genomic Encyclopedia of Type Strains, Phase IV (KMG-IV): sequencing the most valuable type-strain genomes for metagenomic binning, comparative biology and taxonomic classification.</title>
        <authorList>
            <person name="Goeker M."/>
        </authorList>
    </citation>
    <scope>NUCLEOTIDE SEQUENCE [LARGE SCALE GENOMIC DNA]</scope>
    <source>
        <strain evidence="2 3">DSM 17809</strain>
    </source>
</reference>
<evidence type="ECO:0000256" key="1">
    <source>
        <dbReference type="SAM" id="Phobius"/>
    </source>
</evidence>
<accession>A0ABV2EPQ9</accession>
<evidence type="ECO:0000313" key="2">
    <source>
        <dbReference type="EMBL" id="MET3528546.1"/>
    </source>
</evidence>
<protein>
    <recommendedName>
        <fullName evidence="4">DUF4282 domain-containing protein</fullName>
    </recommendedName>
</protein>
<dbReference type="RefSeq" id="WP_354298425.1">
    <property type="nucleotide sequence ID" value="NZ_JBEPLU010000004.1"/>
</dbReference>
<keyword evidence="1" id="KW-0472">Membrane</keyword>
<feature type="transmembrane region" description="Helical" evidence="1">
    <location>
        <begin position="27"/>
        <end position="50"/>
    </location>
</feature>
<evidence type="ECO:0008006" key="4">
    <source>
        <dbReference type="Google" id="ProtNLM"/>
    </source>
</evidence>
<keyword evidence="1" id="KW-0812">Transmembrane</keyword>
<gene>
    <name evidence="2" type="ORF">ABID41_003688</name>
</gene>
<dbReference type="Proteomes" id="UP001549110">
    <property type="component" value="Unassembled WGS sequence"/>
</dbReference>